<dbReference type="Proteomes" id="UP000011740">
    <property type="component" value="Unassembled WGS sequence"/>
</dbReference>
<name>M3A7X5_STRM1</name>
<dbReference type="AlphaFoldDB" id="M3A7X5"/>
<evidence type="ECO:0000313" key="1">
    <source>
        <dbReference type="EMBL" id="EMF01269.1"/>
    </source>
</evidence>
<proteinExistence type="predicted"/>
<organism evidence="1 2">
    <name type="scientific">Streptomyces mobaraensis (strain ATCC 29032 / DSM 40847 / JCM 4168 / NBRC 13819 / NCIMB 11159 / IPCR 16-22)</name>
    <dbReference type="NCBI Taxonomy" id="1223523"/>
    <lineage>
        <taxon>Bacteria</taxon>
        <taxon>Bacillati</taxon>
        <taxon>Actinomycetota</taxon>
        <taxon>Actinomycetes</taxon>
        <taxon>Kitasatosporales</taxon>
        <taxon>Streptomycetaceae</taxon>
        <taxon>Streptomyces</taxon>
    </lineage>
</organism>
<dbReference type="RefSeq" id="WP_004941358.1">
    <property type="nucleotide sequence ID" value="NZ_AORZ01000014.1"/>
</dbReference>
<evidence type="ECO:0000313" key="2">
    <source>
        <dbReference type="Proteomes" id="UP000011740"/>
    </source>
</evidence>
<dbReference type="InterPro" id="IPR015797">
    <property type="entry name" value="NUDIX_hydrolase-like_dom_sf"/>
</dbReference>
<gene>
    <name evidence="1" type="ORF">H340_07431</name>
</gene>
<dbReference type="GO" id="GO:0016787">
    <property type="term" value="F:hydrolase activity"/>
    <property type="evidence" value="ECO:0007669"/>
    <property type="project" value="UniProtKB-KW"/>
</dbReference>
<sequence length="182" mass="20619">MSVQEDQIVRELNRYIHLHPEDQKILAPVYDAALDHSRRRGCTHNQRCPLVMAAAVVADEQDRLLCLRHAGGFALAEAEPEERDNSLVEAGLRLLTEEVGIRDIWRQPADDGPFLIDVTPPRGHAYGQRLRVGFRYLFRAHSDAVFPSAIERGAAAWVPLSSIDMAPLRHRLEMLLLDVWRG</sequence>
<accession>M3A7X5</accession>
<keyword evidence="1" id="KW-0378">Hydrolase</keyword>
<comment type="caution">
    <text evidence="1">The sequence shown here is derived from an EMBL/GenBank/DDBJ whole genome shotgun (WGS) entry which is preliminary data.</text>
</comment>
<dbReference type="PATRIC" id="fig|1223523.3.peg.1524"/>
<dbReference type="EMBL" id="AORZ01000014">
    <property type="protein sequence ID" value="EMF01269.1"/>
    <property type="molecule type" value="Genomic_DNA"/>
</dbReference>
<dbReference type="SUPFAM" id="SSF55811">
    <property type="entry name" value="Nudix"/>
    <property type="match status" value="1"/>
</dbReference>
<dbReference type="STRING" id="1223523.H340_07431"/>
<dbReference type="Gene3D" id="3.90.79.10">
    <property type="entry name" value="Nucleoside Triphosphate Pyrophosphohydrolase"/>
    <property type="match status" value="1"/>
</dbReference>
<dbReference type="eggNOG" id="COG1051">
    <property type="taxonomic scope" value="Bacteria"/>
</dbReference>
<protein>
    <submittedName>
        <fullName evidence="1">NUDIX hydrolase</fullName>
    </submittedName>
</protein>
<reference evidence="1 2" key="1">
    <citation type="journal article" date="2013" name="Genome Announc.">
        <title>Whole-Genome Shotgun Assembly and Analysis of the Genome of Streptomyces mobaraensis DSM 40847, a Strain for Industrial Production of Microbial Transglutaminase.</title>
        <authorList>
            <person name="Yang H."/>
            <person name="He T."/>
            <person name="Wu W."/>
            <person name="Zhu W."/>
            <person name="Lu B."/>
            <person name="Sun W."/>
        </authorList>
    </citation>
    <scope>NUCLEOTIDE SEQUENCE [LARGE SCALE GENOMIC DNA]</scope>
    <source>
        <strain evidence="1 2">DSM 40847</strain>
    </source>
</reference>